<evidence type="ECO:0000256" key="1">
    <source>
        <dbReference type="SAM" id="MobiDB-lite"/>
    </source>
</evidence>
<keyword evidence="3" id="KW-1185">Reference proteome</keyword>
<name>A0AAQ3SSI3_PASNO</name>
<proteinExistence type="predicted"/>
<dbReference type="Proteomes" id="UP001341281">
    <property type="component" value="Chromosome 02"/>
</dbReference>
<organism evidence="2 3">
    <name type="scientific">Paspalum notatum var. saurae</name>
    <dbReference type="NCBI Taxonomy" id="547442"/>
    <lineage>
        <taxon>Eukaryota</taxon>
        <taxon>Viridiplantae</taxon>
        <taxon>Streptophyta</taxon>
        <taxon>Embryophyta</taxon>
        <taxon>Tracheophyta</taxon>
        <taxon>Spermatophyta</taxon>
        <taxon>Magnoliopsida</taxon>
        <taxon>Liliopsida</taxon>
        <taxon>Poales</taxon>
        <taxon>Poaceae</taxon>
        <taxon>PACMAD clade</taxon>
        <taxon>Panicoideae</taxon>
        <taxon>Andropogonodae</taxon>
        <taxon>Paspaleae</taxon>
        <taxon>Paspalinae</taxon>
        <taxon>Paspalum</taxon>
    </lineage>
</organism>
<evidence type="ECO:0000313" key="3">
    <source>
        <dbReference type="Proteomes" id="UP001341281"/>
    </source>
</evidence>
<accession>A0AAQ3SSI3</accession>
<evidence type="ECO:0000313" key="2">
    <source>
        <dbReference type="EMBL" id="WVZ59978.1"/>
    </source>
</evidence>
<reference evidence="2 3" key="1">
    <citation type="submission" date="2024-02" db="EMBL/GenBank/DDBJ databases">
        <title>High-quality chromosome-scale genome assembly of Pensacola bahiagrass (Paspalum notatum Flugge var. saurae).</title>
        <authorList>
            <person name="Vega J.M."/>
            <person name="Podio M."/>
            <person name="Orjuela J."/>
            <person name="Siena L.A."/>
            <person name="Pessino S.C."/>
            <person name="Combes M.C."/>
            <person name="Mariac C."/>
            <person name="Albertini E."/>
            <person name="Pupilli F."/>
            <person name="Ortiz J.P.A."/>
            <person name="Leblanc O."/>
        </authorList>
    </citation>
    <scope>NUCLEOTIDE SEQUENCE [LARGE SCALE GENOMIC DNA]</scope>
    <source>
        <strain evidence="2">R1</strain>
        <tissue evidence="2">Leaf</tissue>
    </source>
</reference>
<protein>
    <submittedName>
        <fullName evidence="2">Uncharacterized protein</fullName>
    </submittedName>
</protein>
<dbReference type="AlphaFoldDB" id="A0AAQ3SSI3"/>
<dbReference type="EMBL" id="CP144746">
    <property type="protein sequence ID" value="WVZ59978.1"/>
    <property type="molecule type" value="Genomic_DNA"/>
</dbReference>
<feature type="region of interest" description="Disordered" evidence="1">
    <location>
        <begin position="38"/>
        <end position="63"/>
    </location>
</feature>
<sequence>MAGSSPRSASLSGILPFRSATVAPVPPPPMRIRAHRAAAATGQHRRRGLHGCSLPPPPGSSCPHSHGLLAAELNRWPSDALLLSCRQSSHRPTASRSLVLIDAQFE</sequence>
<gene>
    <name evidence="2" type="ORF">U9M48_010056</name>
</gene>